<reference evidence="11 12" key="1">
    <citation type="submission" date="2014-06" db="EMBL/GenBank/DDBJ databases">
        <authorList>
            <person name="Swart Estienne"/>
        </authorList>
    </citation>
    <scope>NUCLEOTIDE SEQUENCE [LARGE SCALE GENOMIC DNA]</scope>
    <source>
        <strain evidence="11 12">130c</strain>
    </source>
</reference>
<sequence>MGQCSCFNSYDPRQQTSKFSKNTRQNLISSLLEDFKEEEFNHLITKEIKLENFEILKVIGRGSFAKIYLVKQHLEGKDEVFYYALKVLKKKQLYSKGQVHHTALERQILLEVKHPFIVEMHYAFQSPDRFFFALDYVNGGDLYHHLKKKHRFNEKEARFYAAEMVLALDYLHEKGFIYRDLKPENILLDSDGHVKLTDFGLSKQLNMDSNELAKTFCGTPQYLAPEVILKKGYNKMIDWWGLGILIFEFCNGSPPFTDLNMHRCIKDIVTKKTPQRDHFSKSLKSLINSLLEKDPEKRLGSINLGGTDSIKKHPFFEGVDWDAVLNKKTKPPIKVKVKREFDTKNMDKQYLKEAIKNTPENEGVNLALLNKMHFDNFTFNGDENDSVKNSKQADIYDHIHRSSMASFSSQVSTDDKMMIKPQGKLKVQFQEEIIEVDDCSR</sequence>
<evidence type="ECO:0000256" key="7">
    <source>
        <dbReference type="PROSITE-ProRule" id="PRU10141"/>
    </source>
</evidence>
<keyword evidence="4 7" id="KW-0547">Nucleotide-binding</keyword>
<dbReference type="SMART" id="SM00133">
    <property type="entry name" value="S_TK_X"/>
    <property type="match status" value="1"/>
</dbReference>
<protein>
    <submittedName>
        <fullName evidence="11">Protein kinase 2</fullName>
    </submittedName>
</protein>
<organism evidence="11 12">
    <name type="scientific">Stylonychia lemnae</name>
    <name type="common">Ciliate</name>
    <dbReference type="NCBI Taxonomy" id="5949"/>
    <lineage>
        <taxon>Eukaryota</taxon>
        <taxon>Sar</taxon>
        <taxon>Alveolata</taxon>
        <taxon>Ciliophora</taxon>
        <taxon>Intramacronucleata</taxon>
        <taxon>Spirotrichea</taxon>
        <taxon>Stichotrichia</taxon>
        <taxon>Sporadotrichida</taxon>
        <taxon>Oxytrichidae</taxon>
        <taxon>Stylonychinae</taxon>
        <taxon>Stylonychia</taxon>
    </lineage>
</organism>
<evidence type="ECO:0000259" key="9">
    <source>
        <dbReference type="PROSITE" id="PS50011"/>
    </source>
</evidence>
<dbReference type="InParanoid" id="A0A078BF43"/>
<dbReference type="AlphaFoldDB" id="A0A078BF43"/>
<dbReference type="PROSITE" id="PS51285">
    <property type="entry name" value="AGC_KINASE_CTER"/>
    <property type="match status" value="1"/>
</dbReference>
<keyword evidence="12" id="KW-1185">Reference proteome</keyword>
<evidence type="ECO:0000313" key="12">
    <source>
        <dbReference type="Proteomes" id="UP000039865"/>
    </source>
</evidence>
<dbReference type="CDD" id="cd05123">
    <property type="entry name" value="STKc_AGC"/>
    <property type="match status" value="1"/>
</dbReference>
<dbReference type="InterPro" id="IPR000961">
    <property type="entry name" value="AGC-kinase_C"/>
</dbReference>
<name>A0A078BF43_STYLE</name>
<feature type="domain" description="AGC-kinase C-terminal" evidence="10">
    <location>
        <begin position="317"/>
        <end position="389"/>
    </location>
</feature>
<comment type="similarity">
    <text evidence="8">Belongs to the protein kinase superfamily.</text>
</comment>
<feature type="domain" description="Protein kinase" evidence="9">
    <location>
        <begin position="53"/>
        <end position="316"/>
    </location>
</feature>
<feature type="binding site" evidence="7">
    <location>
        <position position="86"/>
    </location>
    <ligand>
        <name>ATP</name>
        <dbReference type="ChEBI" id="CHEBI:30616"/>
    </ligand>
</feature>
<dbReference type="InterPro" id="IPR045270">
    <property type="entry name" value="STKc_AGC"/>
</dbReference>
<evidence type="ECO:0000259" key="10">
    <source>
        <dbReference type="PROSITE" id="PS51285"/>
    </source>
</evidence>
<evidence type="ECO:0000256" key="2">
    <source>
        <dbReference type="ARBA" id="ARBA00022553"/>
    </source>
</evidence>
<dbReference type="PROSITE" id="PS00108">
    <property type="entry name" value="PROTEIN_KINASE_ST"/>
    <property type="match status" value="1"/>
</dbReference>
<dbReference type="EMBL" id="CCKQ01019731">
    <property type="protein sequence ID" value="CDW91767.1"/>
    <property type="molecule type" value="Genomic_DNA"/>
</dbReference>
<dbReference type="Pfam" id="PF00069">
    <property type="entry name" value="Pkinase"/>
    <property type="match status" value="1"/>
</dbReference>
<keyword evidence="2" id="KW-0597">Phosphoprotein</keyword>
<keyword evidence="1 8" id="KW-0723">Serine/threonine-protein kinase</keyword>
<dbReference type="FunFam" id="1.10.510.10:FF:000008">
    <property type="entry name" value="Non-specific serine/threonine protein kinase"/>
    <property type="match status" value="1"/>
</dbReference>
<dbReference type="Gene3D" id="3.30.200.20">
    <property type="entry name" value="Phosphorylase Kinase, domain 1"/>
    <property type="match status" value="1"/>
</dbReference>
<evidence type="ECO:0000256" key="3">
    <source>
        <dbReference type="ARBA" id="ARBA00022679"/>
    </source>
</evidence>
<dbReference type="InterPro" id="IPR008271">
    <property type="entry name" value="Ser/Thr_kinase_AS"/>
</dbReference>
<dbReference type="SUPFAM" id="SSF56112">
    <property type="entry name" value="Protein kinase-like (PK-like)"/>
    <property type="match status" value="1"/>
</dbReference>
<dbReference type="OrthoDB" id="319249at2759"/>
<keyword evidence="3" id="KW-0808">Transferase</keyword>
<dbReference type="SMART" id="SM00220">
    <property type="entry name" value="S_TKc"/>
    <property type="match status" value="1"/>
</dbReference>
<keyword evidence="6 7" id="KW-0067">ATP-binding</keyword>
<dbReference type="PROSITE" id="PS50011">
    <property type="entry name" value="PROTEIN_KINASE_DOM"/>
    <property type="match status" value="1"/>
</dbReference>
<evidence type="ECO:0000256" key="4">
    <source>
        <dbReference type="ARBA" id="ARBA00022741"/>
    </source>
</evidence>
<dbReference type="GO" id="GO:0005524">
    <property type="term" value="F:ATP binding"/>
    <property type="evidence" value="ECO:0007669"/>
    <property type="project" value="UniProtKB-UniRule"/>
</dbReference>
<dbReference type="PROSITE" id="PS00107">
    <property type="entry name" value="PROTEIN_KINASE_ATP"/>
    <property type="match status" value="1"/>
</dbReference>
<evidence type="ECO:0000256" key="6">
    <source>
        <dbReference type="ARBA" id="ARBA00022840"/>
    </source>
</evidence>
<proteinExistence type="inferred from homology"/>
<evidence type="ECO:0000313" key="11">
    <source>
        <dbReference type="EMBL" id="CDW91767.1"/>
    </source>
</evidence>
<dbReference type="InterPro" id="IPR000719">
    <property type="entry name" value="Prot_kinase_dom"/>
</dbReference>
<gene>
    <name evidence="11" type="primary">Contig4499.g4805</name>
    <name evidence="11" type="ORF">STYLEM_20928</name>
</gene>
<dbReference type="OMA" id="DRCECLG"/>
<dbReference type="PANTHER" id="PTHR24351">
    <property type="entry name" value="RIBOSOMAL PROTEIN S6 KINASE"/>
    <property type="match status" value="1"/>
</dbReference>
<dbReference type="InterPro" id="IPR017441">
    <property type="entry name" value="Protein_kinase_ATP_BS"/>
</dbReference>
<dbReference type="Gene3D" id="1.10.510.10">
    <property type="entry name" value="Transferase(Phosphotransferase) domain 1"/>
    <property type="match status" value="1"/>
</dbReference>
<dbReference type="GO" id="GO:0004674">
    <property type="term" value="F:protein serine/threonine kinase activity"/>
    <property type="evidence" value="ECO:0007669"/>
    <property type="project" value="UniProtKB-KW"/>
</dbReference>
<keyword evidence="5 11" id="KW-0418">Kinase</keyword>
<evidence type="ECO:0000256" key="1">
    <source>
        <dbReference type="ARBA" id="ARBA00022527"/>
    </source>
</evidence>
<accession>A0A078BF43</accession>
<evidence type="ECO:0000256" key="8">
    <source>
        <dbReference type="RuleBase" id="RU000304"/>
    </source>
</evidence>
<evidence type="ECO:0000256" key="5">
    <source>
        <dbReference type="ARBA" id="ARBA00022777"/>
    </source>
</evidence>
<dbReference type="Proteomes" id="UP000039865">
    <property type="component" value="Unassembled WGS sequence"/>
</dbReference>
<dbReference type="InterPro" id="IPR011009">
    <property type="entry name" value="Kinase-like_dom_sf"/>
</dbReference>